<proteinExistence type="predicted"/>
<accession>A0A3N0E2U1</accession>
<dbReference type="Proteomes" id="UP000269198">
    <property type="component" value="Unassembled WGS sequence"/>
</dbReference>
<dbReference type="SUPFAM" id="SSF51430">
    <property type="entry name" value="NAD(P)-linked oxidoreductase"/>
    <property type="match status" value="1"/>
</dbReference>
<evidence type="ECO:0000259" key="4">
    <source>
        <dbReference type="Pfam" id="PF00248"/>
    </source>
</evidence>
<evidence type="ECO:0000313" key="6">
    <source>
        <dbReference type="Proteomes" id="UP000269198"/>
    </source>
</evidence>
<feature type="domain" description="NADP-dependent oxidoreductase" evidence="4">
    <location>
        <begin position="20"/>
        <end position="273"/>
    </location>
</feature>
<dbReference type="InterPro" id="IPR020471">
    <property type="entry name" value="AKR"/>
</dbReference>
<sequence length="287" mass="31216">MAPSNVSTLRLGSGIAVPTIGQGTWHMGETPAERANEVRALRLGLDLGMTVIDTAEMYGDGEAETVVGEAVAGRREEAVIVSKVFPHNAGREGARAACERSLRRLGTDYLDVYLLHWRGAVPLAETVRVLAELRSEGKIREWGVSNLDTADMRELWDVPGAGDCVTDQVLYHLGSRGIEYDLLPWCRERGVPVMAYCPLAQGGRLRRDLLEHPVVREVAAGRDVTPAQVALAWTVRQGDVLAVPKATQRSHVRENAATMGLGLTPDELAALDTAFPPPRRAEPLDIM</sequence>
<dbReference type="EMBL" id="RJMB01000026">
    <property type="protein sequence ID" value="RNL82103.1"/>
    <property type="molecule type" value="Genomic_DNA"/>
</dbReference>
<evidence type="ECO:0000256" key="2">
    <source>
        <dbReference type="PIRSR" id="PIRSR000097-2"/>
    </source>
</evidence>
<dbReference type="CDD" id="cd19138">
    <property type="entry name" value="AKR_YeaE"/>
    <property type="match status" value="1"/>
</dbReference>
<evidence type="ECO:0000313" key="5">
    <source>
        <dbReference type="EMBL" id="RNL82103.1"/>
    </source>
</evidence>
<dbReference type="InterPro" id="IPR023210">
    <property type="entry name" value="NADP_OxRdtase_dom"/>
</dbReference>
<dbReference type="Gene3D" id="3.20.20.100">
    <property type="entry name" value="NADP-dependent oxidoreductase domain"/>
    <property type="match status" value="1"/>
</dbReference>
<protein>
    <submittedName>
        <fullName evidence="5">Aldo/keto reductase</fullName>
    </submittedName>
</protein>
<dbReference type="PRINTS" id="PR00069">
    <property type="entry name" value="ALDKETRDTASE"/>
</dbReference>
<dbReference type="GO" id="GO:0016491">
    <property type="term" value="F:oxidoreductase activity"/>
    <property type="evidence" value="ECO:0007669"/>
    <property type="project" value="InterPro"/>
</dbReference>
<feature type="active site" description="Proton donor" evidence="1">
    <location>
        <position position="58"/>
    </location>
</feature>
<gene>
    <name evidence="5" type="ORF">EFW17_20260</name>
</gene>
<dbReference type="OrthoDB" id="9768793at2"/>
<comment type="caution">
    <text evidence="5">The sequence shown here is derived from an EMBL/GenBank/DDBJ whole genome shotgun (WGS) entry which is preliminary data.</text>
</comment>
<organism evidence="5 6">
    <name type="scientific">Halostreptopolyspora alba</name>
    <dbReference type="NCBI Taxonomy" id="2487137"/>
    <lineage>
        <taxon>Bacteria</taxon>
        <taxon>Bacillati</taxon>
        <taxon>Actinomycetota</taxon>
        <taxon>Actinomycetes</taxon>
        <taxon>Streptosporangiales</taxon>
        <taxon>Nocardiopsidaceae</taxon>
        <taxon>Halostreptopolyspora</taxon>
    </lineage>
</organism>
<dbReference type="RefSeq" id="WP_123203015.1">
    <property type="nucleotide sequence ID" value="NZ_RJMB01000026.1"/>
</dbReference>
<evidence type="ECO:0000256" key="1">
    <source>
        <dbReference type="PIRSR" id="PIRSR000097-1"/>
    </source>
</evidence>
<keyword evidence="6" id="KW-1185">Reference proteome</keyword>
<dbReference type="AlphaFoldDB" id="A0A3N0E2U1"/>
<dbReference type="PIRSF" id="PIRSF000097">
    <property type="entry name" value="AKR"/>
    <property type="match status" value="1"/>
</dbReference>
<reference evidence="5 6" key="1">
    <citation type="submission" date="2018-11" db="EMBL/GenBank/DDBJ databases">
        <title>The genome draft of YIM 96095.</title>
        <authorList>
            <person name="Tang S.-K."/>
            <person name="Chunyu W.-X."/>
            <person name="Feng Y.-Z."/>
        </authorList>
    </citation>
    <scope>NUCLEOTIDE SEQUENCE [LARGE SCALE GENOMIC DNA]</scope>
    <source>
        <strain evidence="5 6">YIM 96095</strain>
    </source>
</reference>
<evidence type="ECO:0000256" key="3">
    <source>
        <dbReference type="PIRSR" id="PIRSR000097-3"/>
    </source>
</evidence>
<dbReference type="PANTHER" id="PTHR43638:SF3">
    <property type="entry name" value="ALDEHYDE REDUCTASE"/>
    <property type="match status" value="1"/>
</dbReference>
<name>A0A3N0E2U1_9ACTN</name>
<dbReference type="Pfam" id="PF00248">
    <property type="entry name" value="Aldo_ket_red"/>
    <property type="match status" value="1"/>
</dbReference>
<feature type="binding site" evidence="2">
    <location>
        <position position="116"/>
    </location>
    <ligand>
        <name>substrate</name>
    </ligand>
</feature>
<dbReference type="PANTHER" id="PTHR43638">
    <property type="entry name" value="OXIDOREDUCTASE, ALDO/KETO REDUCTASE FAMILY PROTEIN"/>
    <property type="match status" value="1"/>
</dbReference>
<feature type="site" description="Lowers pKa of active site Tyr" evidence="3">
    <location>
        <position position="83"/>
    </location>
</feature>
<dbReference type="InterPro" id="IPR036812">
    <property type="entry name" value="NAD(P)_OxRdtase_dom_sf"/>
</dbReference>